<evidence type="ECO:0000313" key="2">
    <source>
        <dbReference type="EMBL" id="QRR03691.1"/>
    </source>
</evidence>
<dbReference type="InterPro" id="IPR032710">
    <property type="entry name" value="NTF2-like_dom_sf"/>
</dbReference>
<keyword evidence="3" id="KW-1185">Reference proteome</keyword>
<accession>A0ABX7IC62</accession>
<name>A0ABX7IC62_9BACT</name>
<sequence length="172" mass="19091">MKKNISVFILLILLASSFKYRSKAREASIVSVPNAAEKAAWAEKAAFDSLMVHLDEANRQLAAGNTMPLKKLWSGREDVTFLCAGARKDAKGWKAVETSLQQFAKDLPQHNQFTSETIATYKGKDQACILQKERYLPANGKGVTIQATTLVRKEMNAWKIVHKQADILPSGK</sequence>
<protein>
    <submittedName>
        <fullName evidence="2">Nuclear transport factor 2 family protein</fullName>
    </submittedName>
</protein>
<feature type="domain" description="SnoaL-like" evidence="1">
    <location>
        <begin position="55"/>
        <end position="164"/>
    </location>
</feature>
<dbReference type="RefSeq" id="WP_204659882.1">
    <property type="nucleotide sequence ID" value="NZ_CP056775.1"/>
</dbReference>
<evidence type="ECO:0000313" key="3">
    <source>
        <dbReference type="Proteomes" id="UP000612680"/>
    </source>
</evidence>
<dbReference type="EMBL" id="CP056775">
    <property type="protein sequence ID" value="QRR03691.1"/>
    <property type="molecule type" value="Genomic_DNA"/>
</dbReference>
<proteinExistence type="predicted"/>
<organism evidence="2 3">
    <name type="scientific">Dyadobacter sandarakinus</name>
    <dbReference type="NCBI Taxonomy" id="2747268"/>
    <lineage>
        <taxon>Bacteria</taxon>
        <taxon>Pseudomonadati</taxon>
        <taxon>Bacteroidota</taxon>
        <taxon>Cytophagia</taxon>
        <taxon>Cytophagales</taxon>
        <taxon>Spirosomataceae</taxon>
        <taxon>Dyadobacter</taxon>
    </lineage>
</organism>
<reference evidence="2 3" key="1">
    <citation type="submission" date="2020-06" db="EMBL/GenBank/DDBJ databases">
        <title>Dyadobacter sandarakinus sp. nov., isolated from the soil of the Arctic Yellow River Station.</title>
        <authorList>
            <person name="Zhang Y."/>
            <person name="Peng F."/>
        </authorList>
    </citation>
    <scope>NUCLEOTIDE SEQUENCE [LARGE SCALE GENOMIC DNA]</scope>
    <source>
        <strain evidence="2 3">Q3-56</strain>
    </source>
</reference>
<dbReference type="InterPro" id="IPR037401">
    <property type="entry name" value="SnoaL-like"/>
</dbReference>
<dbReference type="SUPFAM" id="SSF54427">
    <property type="entry name" value="NTF2-like"/>
    <property type="match status" value="1"/>
</dbReference>
<dbReference type="Proteomes" id="UP000612680">
    <property type="component" value="Chromosome"/>
</dbReference>
<dbReference type="Gene3D" id="3.10.450.50">
    <property type="match status" value="1"/>
</dbReference>
<evidence type="ECO:0000259" key="1">
    <source>
        <dbReference type="Pfam" id="PF13474"/>
    </source>
</evidence>
<dbReference type="Pfam" id="PF13474">
    <property type="entry name" value="SnoaL_3"/>
    <property type="match status" value="1"/>
</dbReference>
<gene>
    <name evidence="2" type="ORF">HWI92_23625</name>
</gene>